<keyword evidence="1" id="KW-1133">Transmembrane helix</keyword>
<keyword evidence="3" id="KW-1185">Reference proteome</keyword>
<feature type="transmembrane region" description="Helical" evidence="1">
    <location>
        <begin position="39"/>
        <end position="60"/>
    </location>
</feature>
<dbReference type="Proteomes" id="UP001493153">
    <property type="component" value="Plasmid unnamed"/>
</dbReference>
<evidence type="ECO:0000256" key="1">
    <source>
        <dbReference type="SAM" id="Phobius"/>
    </source>
</evidence>
<protein>
    <submittedName>
        <fullName evidence="2">Uncharacterized protein</fullName>
    </submittedName>
</protein>
<sequence length="89" mass="9958">MKSYVSAIMVFSYLFSIGISIAVGWLLGRSDRQRDGSQFDYLILTSLIGCLIIVLLLIMLSGEFSRQASIEHKRTVAYPDVLSLEIKAQ</sequence>
<name>A0ABZ2PZR7_9BURK</name>
<organism evidence="2 3">
    <name type="scientific">Mycetohabitans rhizoxinica</name>
    <dbReference type="NCBI Taxonomy" id="412963"/>
    <lineage>
        <taxon>Bacteria</taxon>
        <taxon>Pseudomonadati</taxon>
        <taxon>Pseudomonadota</taxon>
        <taxon>Betaproteobacteria</taxon>
        <taxon>Burkholderiales</taxon>
        <taxon>Burkholderiaceae</taxon>
        <taxon>Mycetohabitans</taxon>
    </lineage>
</organism>
<keyword evidence="2" id="KW-0614">Plasmid</keyword>
<reference evidence="2 3" key="1">
    <citation type="submission" date="2020-09" db="EMBL/GenBank/DDBJ databases">
        <title>Genome sequences of Mycetohabitans spp.</title>
        <authorList>
            <person name="Carter M.E."/>
            <person name="Carpenter S.C.D."/>
            <person name="Bogdanove A.J."/>
        </authorList>
    </citation>
    <scope>NUCLEOTIDE SEQUENCE [LARGE SCALE GENOMIC DNA]</scope>
    <source>
        <strain evidence="2 3">B12</strain>
        <plasmid evidence="2 3">unnamed</plasmid>
    </source>
</reference>
<dbReference type="RefSeq" id="WP_338911953.1">
    <property type="nucleotide sequence ID" value="NZ_CP062177.1"/>
</dbReference>
<accession>A0ABZ2PZR7</accession>
<keyword evidence="1" id="KW-0812">Transmembrane</keyword>
<geneLocation type="plasmid" evidence="2 3">
    <name>unnamed</name>
</geneLocation>
<proteinExistence type="predicted"/>
<feature type="transmembrane region" description="Helical" evidence="1">
    <location>
        <begin position="6"/>
        <end position="27"/>
    </location>
</feature>
<evidence type="ECO:0000313" key="3">
    <source>
        <dbReference type="Proteomes" id="UP001493153"/>
    </source>
</evidence>
<gene>
    <name evidence="2" type="ORF">IHE29_15840</name>
</gene>
<dbReference type="EMBL" id="CP062177">
    <property type="protein sequence ID" value="WXK40643.1"/>
    <property type="molecule type" value="Genomic_DNA"/>
</dbReference>
<keyword evidence="1" id="KW-0472">Membrane</keyword>
<evidence type="ECO:0000313" key="2">
    <source>
        <dbReference type="EMBL" id="WXK40643.1"/>
    </source>
</evidence>